<keyword evidence="2 5" id="KW-0812">Transmembrane</keyword>
<dbReference type="InterPro" id="IPR003807">
    <property type="entry name" value="DUF202"/>
</dbReference>
<evidence type="ECO:0000256" key="4">
    <source>
        <dbReference type="ARBA" id="ARBA00023136"/>
    </source>
</evidence>
<evidence type="ECO:0000313" key="8">
    <source>
        <dbReference type="Proteomes" id="UP001418444"/>
    </source>
</evidence>
<evidence type="ECO:0000256" key="5">
    <source>
        <dbReference type="SAM" id="Phobius"/>
    </source>
</evidence>
<organism evidence="7 8">
    <name type="scientific">Gordonia caeni</name>
    <dbReference type="NCBI Taxonomy" id="1007097"/>
    <lineage>
        <taxon>Bacteria</taxon>
        <taxon>Bacillati</taxon>
        <taxon>Actinomycetota</taxon>
        <taxon>Actinomycetes</taxon>
        <taxon>Mycobacteriales</taxon>
        <taxon>Gordoniaceae</taxon>
        <taxon>Gordonia</taxon>
    </lineage>
</organism>
<dbReference type="Pfam" id="PF02656">
    <property type="entry name" value="DUF202"/>
    <property type="match status" value="1"/>
</dbReference>
<name>A0ABP7NKM4_9ACTN</name>
<keyword evidence="8" id="KW-1185">Reference proteome</keyword>
<feature type="domain" description="DUF202" evidence="6">
    <location>
        <begin position="9"/>
        <end position="77"/>
    </location>
</feature>
<evidence type="ECO:0000259" key="6">
    <source>
        <dbReference type="Pfam" id="PF02656"/>
    </source>
</evidence>
<evidence type="ECO:0000256" key="1">
    <source>
        <dbReference type="ARBA" id="ARBA00004127"/>
    </source>
</evidence>
<comment type="caution">
    <text evidence="7">The sequence shown here is derived from an EMBL/GenBank/DDBJ whole genome shotgun (WGS) entry which is preliminary data.</text>
</comment>
<evidence type="ECO:0000256" key="3">
    <source>
        <dbReference type="ARBA" id="ARBA00022989"/>
    </source>
</evidence>
<evidence type="ECO:0000256" key="2">
    <source>
        <dbReference type="ARBA" id="ARBA00022692"/>
    </source>
</evidence>
<feature type="transmembrane region" description="Helical" evidence="5">
    <location>
        <begin position="89"/>
        <end position="111"/>
    </location>
</feature>
<reference evidence="8" key="1">
    <citation type="journal article" date="2019" name="Int. J. Syst. Evol. Microbiol.">
        <title>The Global Catalogue of Microorganisms (GCM) 10K type strain sequencing project: providing services to taxonomists for standard genome sequencing and annotation.</title>
        <authorList>
            <consortium name="The Broad Institute Genomics Platform"/>
            <consortium name="The Broad Institute Genome Sequencing Center for Infectious Disease"/>
            <person name="Wu L."/>
            <person name="Ma J."/>
        </authorList>
    </citation>
    <scope>NUCLEOTIDE SEQUENCE [LARGE SCALE GENOMIC DNA]</scope>
    <source>
        <strain evidence="8">JCM 16923</strain>
    </source>
</reference>
<keyword evidence="3 5" id="KW-1133">Transmembrane helix</keyword>
<dbReference type="EMBL" id="BAAAZW010000001">
    <property type="protein sequence ID" value="GAA3949182.1"/>
    <property type="molecule type" value="Genomic_DNA"/>
</dbReference>
<comment type="subcellular location">
    <subcellularLocation>
        <location evidence="1">Endomembrane system</location>
        <topology evidence="1">Multi-pass membrane protein</topology>
    </subcellularLocation>
</comment>
<proteinExistence type="predicted"/>
<dbReference type="RefSeq" id="WP_344779918.1">
    <property type="nucleotide sequence ID" value="NZ_BAAAZW010000001.1"/>
</dbReference>
<sequence length="117" mass="12137">MTAPAFGTDPGLQPERTALSWTRTCIALVANGLLVSARDLITQPAQWNPWTTGATAVTLGAAGLLFLIGRQRARRLARYEVDGPVSSPVVIAAAGIGIVILCLTLLAIAIATTARTA</sequence>
<dbReference type="Proteomes" id="UP001418444">
    <property type="component" value="Unassembled WGS sequence"/>
</dbReference>
<evidence type="ECO:0000313" key="7">
    <source>
        <dbReference type="EMBL" id="GAA3949182.1"/>
    </source>
</evidence>
<feature type="transmembrane region" description="Helical" evidence="5">
    <location>
        <begin position="50"/>
        <end position="68"/>
    </location>
</feature>
<keyword evidence="4 5" id="KW-0472">Membrane</keyword>
<gene>
    <name evidence="7" type="ORF">GCM10022231_03300</name>
</gene>
<accession>A0ABP7NKM4</accession>
<protein>
    <recommendedName>
        <fullName evidence="6">DUF202 domain-containing protein</fullName>
    </recommendedName>
</protein>